<evidence type="ECO:0000259" key="4">
    <source>
        <dbReference type="Pfam" id="PF01593"/>
    </source>
</evidence>
<gene>
    <name evidence="5" type="ORF">AWJ14_02310</name>
</gene>
<proteinExistence type="predicted"/>
<comment type="subunit">
    <text evidence="2">Interacts with COX5B; this interaction may contribute to localize PYROXD2 to the inner face of the inner mitochondrial membrane.</text>
</comment>
<dbReference type="RefSeq" id="WP_066177796.1">
    <property type="nucleotide sequence ID" value="NZ_LQZT01000012.1"/>
</dbReference>
<dbReference type="PANTHER" id="PTHR10668:SF103">
    <property type="entry name" value="PYRIDINE NUCLEOTIDE-DISULFIDE OXIDOREDUCTASE DOMAIN-CONTAINING PROTEIN 2"/>
    <property type="match status" value="1"/>
</dbReference>
<reference evidence="5 6" key="1">
    <citation type="submission" date="2015-12" db="EMBL/GenBank/DDBJ databases">
        <authorList>
            <person name="Shamseldin A."/>
            <person name="Moawad H."/>
            <person name="Abd El-Rahim W.M."/>
            <person name="Sadowsky M.J."/>
        </authorList>
    </citation>
    <scope>NUCLEOTIDE SEQUENCE [LARGE SCALE GENOMIC DNA]</scope>
    <source>
        <strain evidence="5 6">JC234</strain>
    </source>
</reference>
<evidence type="ECO:0000256" key="1">
    <source>
        <dbReference type="ARBA" id="ARBA00037217"/>
    </source>
</evidence>
<dbReference type="AlphaFoldDB" id="A0A1C1YW12"/>
<feature type="domain" description="Amine oxidase" evidence="4">
    <location>
        <begin position="221"/>
        <end position="286"/>
    </location>
</feature>
<keyword evidence="6" id="KW-1185">Reference proteome</keyword>
<dbReference type="PANTHER" id="PTHR10668">
    <property type="entry name" value="PHYTOENE DEHYDROGENASE"/>
    <property type="match status" value="1"/>
</dbReference>
<dbReference type="Pfam" id="PF01593">
    <property type="entry name" value="Amino_oxidase"/>
    <property type="match status" value="1"/>
</dbReference>
<dbReference type="OrthoDB" id="9774675at2"/>
<accession>A0A1C1YW12</accession>
<organism evidence="5 6">
    <name type="scientific">Hoeflea olei</name>
    <dbReference type="NCBI Taxonomy" id="1480615"/>
    <lineage>
        <taxon>Bacteria</taxon>
        <taxon>Pseudomonadati</taxon>
        <taxon>Pseudomonadota</taxon>
        <taxon>Alphaproteobacteria</taxon>
        <taxon>Hyphomicrobiales</taxon>
        <taxon>Rhizobiaceae</taxon>
        <taxon>Hoeflea</taxon>
    </lineage>
</organism>
<dbReference type="EMBL" id="LQZT01000012">
    <property type="protein sequence ID" value="OCW57667.1"/>
    <property type="molecule type" value="Genomic_DNA"/>
</dbReference>
<evidence type="ECO:0000313" key="5">
    <source>
        <dbReference type="EMBL" id="OCW57667.1"/>
    </source>
</evidence>
<sequence>MSARYDAIVIGAGHNGLVAAATLARAGRKVLVVEARDHLGGMLGDKDFRVAPLPFALRPDIVKALKLDTAVIHGAPPPPVLAFGADGPPLKVRGGAVEGAETALAQAYAALHARLGRQAGALGAMLLAPPPDLGRLRPGDLGGLARMALKLRLLGKAELRDLLRIALSNVWDLLEDEIGDGPLAGLMAMDATLGGAMGPRSPGTVLTLLYRMASRSPHGHGLRVMPKGGPDALVRSIADCVKAAGGEIRTNARVEEILVENDRAAGVQLADGEQIASPLVLSNASPKVTLLELLGVSHLDGEFVRRCRSMAARGMVARLDFDAPAPPALRGGGTLASGQRLVAAPDMRAIETAFNAAKYGSLPERPVIEATYDAATARLSVSAQFAPYDLKVGWSEEAKSRLSASVLAMLDEVLPGFGATTGAARVMSPVDIEAGYGAAGGHWHHGEFRIDQLLMLRPFDGAARYRMPVAGLYLCGAGAHPGGDICGAPGFNAARAALGAKGE</sequence>
<dbReference type="InterPro" id="IPR002937">
    <property type="entry name" value="Amino_oxidase"/>
</dbReference>
<name>A0A1C1YW12_9HYPH</name>
<evidence type="ECO:0000256" key="3">
    <source>
        <dbReference type="ARBA" id="ARBA00040298"/>
    </source>
</evidence>
<protein>
    <recommendedName>
        <fullName evidence="3">Pyridine nucleotide-disulfide oxidoreductase domain-containing protein 2</fullName>
    </recommendedName>
</protein>
<evidence type="ECO:0000256" key="2">
    <source>
        <dbReference type="ARBA" id="ARBA00038825"/>
    </source>
</evidence>
<evidence type="ECO:0000313" key="6">
    <source>
        <dbReference type="Proteomes" id="UP000094795"/>
    </source>
</evidence>
<dbReference type="Pfam" id="PF13450">
    <property type="entry name" value="NAD_binding_8"/>
    <property type="match status" value="1"/>
</dbReference>
<dbReference type="Gene3D" id="3.50.50.60">
    <property type="entry name" value="FAD/NAD(P)-binding domain"/>
    <property type="match status" value="2"/>
</dbReference>
<dbReference type="InterPro" id="IPR036188">
    <property type="entry name" value="FAD/NAD-bd_sf"/>
</dbReference>
<dbReference type="GO" id="GO:0016491">
    <property type="term" value="F:oxidoreductase activity"/>
    <property type="evidence" value="ECO:0007669"/>
    <property type="project" value="InterPro"/>
</dbReference>
<comment type="function">
    <text evidence="1">Probable oxidoreductase that may play a role as regulator of mitochondrial function.</text>
</comment>
<comment type="caution">
    <text evidence="5">The sequence shown here is derived from an EMBL/GenBank/DDBJ whole genome shotgun (WGS) entry which is preliminary data.</text>
</comment>
<dbReference type="STRING" id="1480615.AWJ14_02310"/>
<dbReference type="SUPFAM" id="SSF51905">
    <property type="entry name" value="FAD/NAD(P)-binding domain"/>
    <property type="match status" value="1"/>
</dbReference>
<dbReference type="Proteomes" id="UP000094795">
    <property type="component" value="Unassembled WGS sequence"/>
</dbReference>